<reference evidence="1 2" key="1">
    <citation type="journal article" date="2024" name="J Genomics">
        <title>Draft genome sequencing and assembly of Favolaschia claudopus CIRM-BRFM 2984 isolated from oak limbs.</title>
        <authorList>
            <person name="Navarro D."/>
            <person name="Drula E."/>
            <person name="Chaduli D."/>
            <person name="Cazenave R."/>
            <person name="Ahrendt S."/>
            <person name="Wang J."/>
            <person name="Lipzen A."/>
            <person name="Daum C."/>
            <person name="Barry K."/>
            <person name="Grigoriev I.V."/>
            <person name="Favel A."/>
            <person name="Rosso M.N."/>
            <person name="Martin F."/>
        </authorList>
    </citation>
    <scope>NUCLEOTIDE SEQUENCE [LARGE SCALE GENOMIC DNA]</scope>
    <source>
        <strain evidence="1 2">CIRM-BRFM 2984</strain>
    </source>
</reference>
<name>A0AAV9ZXK4_9AGAR</name>
<accession>A0AAV9ZXK4</accession>
<dbReference type="AlphaFoldDB" id="A0AAV9ZXK4"/>
<protein>
    <submittedName>
        <fullName evidence="1">Uncharacterized protein</fullName>
    </submittedName>
</protein>
<dbReference type="EMBL" id="JAWWNJ010000100">
    <property type="protein sequence ID" value="KAK6995964.1"/>
    <property type="molecule type" value="Genomic_DNA"/>
</dbReference>
<gene>
    <name evidence="1" type="ORF">R3P38DRAFT_99513</name>
</gene>
<dbReference type="Proteomes" id="UP001362999">
    <property type="component" value="Unassembled WGS sequence"/>
</dbReference>
<evidence type="ECO:0000313" key="1">
    <source>
        <dbReference type="EMBL" id="KAK6995964.1"/>
    </source>
</evidence>
<proteinExistence type="predicted"/>
<sequence>MTFAHSRPTTPFFAHSNDPKSIVGESLPDKSSQLSLRLVPSHTIRALDPSISRRTSALIQLLDDGASLDGIRFINGQIHLISCRIVSAHAQRLYTFVPRSQTASPSVLRCTTLEGLDVDIPAFRHPSVKRISPCRRYICFPGPTSARTYSPALTLPPAGYLLLLQVSFFRIHGVFLLAAPPTFLSPFLTSSSYLSYLDIFIIRSLCLFRTSTRLYPLV</sequence>
<organism evidence="1 2">
    <name type="scientific">Favolaschia claudopus</name>
    <dbReference type="NCBI Taxonomy" id="2862362"/>
    <lineage>
        <taxon>Eukaryota</taxon>
        <taxon>Fungi</taxon>
        <taxon>Dikarya</taxon>
        <taxon>Basidiomycota</taxon>
        <taxon>Agaricomycotina</taxon>
        <taxon>Agaricomycetes</taxon>
        <taxon>Agaricomycetidae</taxon>
        <taxon>Agaricales</taxon>
        <taxon>Marasmiineae</taxon>
        <taxon>Mycenaceae</taxon>
        <taxon>Favolaschia</taxon>
    </lineage>
</organism>
<comment type="caution">
    <text evidence="1">The sequence shown here is derived from an EMBL/GenBank/DDBJ whole genome shotgun (WGS) entry which is preliminary data.</text>
</comment>
<keyword evidence="2" id="KW-1185">Reference proteome</keyword>
<evidence type="ECO:0000313" key="2">
    <source>
        <dbReference type="Proteomes" id="UP001362999"/>
    </source>
</evidence>